<gene>
    <name evidence="2" type="ORF">MW871_07385</name>
</gene>
<protein>
    <submittedName>
        <fullName evidence="2">Choice-of-anchor L domain-containing protein</fullName>
    </submittedName>
</protein>
<evidence type="ECO:0000313" key="3">
    <source>
        <dbReference type="Proteomes" id="UP001139260"/>
    </source>
</evidence>
<feature type="signal peptide" evidence="1">
    <location>
        <begin position="1"/>
        <end position="22"/>
    </location>
</feature>
<dbReference type="Proteomes" id="UP001139260">
    <property type="component" value="Unassembled WGS sequence"/>
</dbReference>
<keyword evidence="1" id="KW-0732">Signal</keyword>
<comment type="caution">
    <text evidence="2">The sequence shown here is derived from an EMBL/GenBank/DDBJ whole genome shotgun (WGS) entry which is preliminary data.</text>
</comment>
<dbReference type="NCBIfam" id="NF038133">
    <property type="entry name" value="choice_anch_L"/>
    <property type="match status" value="1"/>
</dbReference>
<keyword evidence="3" id="KW-1185">Reference proteome</keyword>
<evidence type="ECO:0000313" key="2">
    <source>
        <dbReference type="EMBL" id="MCK8141717.1"/>
    </source>
</evidence>
<dbReference type="InterPro" id="IPR013783">
    <property type="entry name" value="Ig-like_fold"/>
</dbReference>
<reference evidence="2" key="1">
    <citation type="submission" date="2022-04" db="EMBL/GenBank/DDBJ databases">
        <title>Flavobacterium pygoscelis sp. nov. isolated from Chinstrap chick (Pygoscelis antarcticus).</title>
        <authorList>
            <person name="Irgang R."/>
            <person name="Poblete-Morales M."/>
            <person name="Avendano-Herrera R."/>
        </authorList>
    </citation>
    <scope>NUCLEOTIDE SEQUENCE</scope>
    <source>
        <strain evidence="2">I-SCBP12n</strain>
    </source>
</reference>
<dbReference type="InterPro" id="IPR026341">
    <property type="entry name" value="T9SS_type_B"/>
</dbReference>
<evidence type="ECO:0000256" key="1">
    <source>
        <dbReference type="SAM" id="SignalP"/>
    </source>
</evidence>
<dbReference type="AlphaFoldDB" id="A0A9X1XXU0"/>
<dbReference type="RefSeq" id="WP_248428107.1">
    <property type="nucleotide sequence ID" value="NZ_JALNUB010000004.1"/>
</dbReference>
<dbReference type="EMBL" id="JALNUB010000004">
    <property type="protein sequence ID" value="MCK8141717.1"/>
    <property type="molecule type" value="Genomic_DNA"/>
</dbReference>
<organism evidence="2 3">
    <name type="scientific">Flavobacterium pygoscelis</name>
    <dbReference type="NCBI Taxonomy" id="2893176"/>
    <lineage>
        <taxon>Bacteria</taxon>
        <taxon>Pseudomonadati</taxon>
        <taxon>Bacteroidota</taxon>
        <taxon>Flavobacteriia</taxon>
        <taxon>Flavobacteriales</taxon>
        <taxon>Flavobacteriaceae</taxon>
        <taxon>Flavobacterium</taxon>
    </lineage>
</organism>
<sequence>MRSLKNVLFFIFFCYFFNTATAQYIVVDNTLNAQQLVENVLVKSTCVTITNSKASGDDFSGSNTSYSYFNAGSSNFPFQEGVVLSTWSSTNSVGPFIRNSGGGSENWKGDTDLEQALNLSNTFNSTVLEFDFLPLTNFVSFNYIFASNEYQDYFPCQFSDGFAFLIKEKGTADPYINIAVLPNTTTPVSSANVHPQIPSFNGSNGVIRGCGAKNENYFNGYNTDSSPINYSAQTKVLNAQSPVIAGKTYHIKLVIADHLNVDYDSAVFIEAGSFSPKIDLGLEQTVCFGEKSVINTGLNNSAYTYKWFKNGTELPETNASITVESPGEYTVKVIIAGSCEAEGNVIIKYTSPITTQLAQCGDDSGNALFDLTQLNTTVNGGNTDSVNYYETLADLINKNPIIINPSNYSAASKTIYAKVSNTSSGCEKSAEIQLQVLRTSSPIQTINLCDGNVTQNSFRLFDFRKEISPQILPKVMSPNAIQGYYLNENDAILKTNILANNYATTTNPQNIFVRIENGLDCYGIYEIELKIVPYTTSVPSIITGTEISDFSGDTNSVLIQTNKTGPIEYSLDGTQFQKEPIFRNVKTGIYTAYVRETFSCSLSTMLIYVLDYPRFFTPNGDGINDSWSIKNLNLFPNATISIFDRYGKLLKQMSSNNLGWDGTFNNVQLPSDDYWFNIDFKNGKIIKGNFSLKR</sequence>
<accession>A0A9X1XXU0</accession>
<dbReference type="Pfam" id="PF13585">
    <property type="entry name" value="CHU_C"/>
    <property type="match status" value="1"/>
</dbReference>
<dbReference type="InterPro" id="IPR049804">
    <property type="entry name" value="Choice_anch_L"/>
</dbReference>
<dbReference type="Gene3D" id="2.60.40.10">
    <property type="entry name" value="Immunoglobulins"/>
    <property type="match status" value="1"/>
</dbReference>
<dbReference type="NCBIfam" id="TIGR04131">
    <property type="entry name" value="Bac_Flav_CTERM"/>
    <property type="match status" value="1"/>
</dbReference>
<proteinExistence type="predicted"/>
<feature type="chain" id="PRO_5040867967" evidence="1">
    <location>
        <begin position="23"/>
        <end position="694"/>
    </location>
</feature>
<name>A0A9X1XXU0_9FLAO</name>